<evidence type="ECO:0000313" key="4">
    <source>
        <dbReference type="Proteomes" id="UP001162541"/>
    </source>
</evidence>
<dbReference type="Pfam" id="PF14249">
    <property type="entry name" value="Tocopherol_cycl"/>
    <property type="match status" value="1"/>
</dbReference>
<reference evidence="2 3" key="1">
    <citation type="submission" date="2016-03" db="EMBL/GenBank/DDBJ databases">
        <title>Mechanisms controlling the formation of the plant cell surface in tip-growing cells are functionally conserved among land plants.</title>
        <authorList>
            <person name="Honkanen S."/>
            <person name="Jones V.A."/>
            <person name="Morieri G."/>
            <person name="Champion C."/>
            <person name="Hetherington A.J."/>
            <person name="Kelly S."/>
            <person name="Saint-Marcoux D."/>
            <person name="Proust H."/>
            <person name="Prescott H."/>
            <person name="Dolan L."/>
        </authorList>
    </citation>
    <scope>NUCLEOTIDE SEQUENCE [LARGE SCALE GENOMIC DNA]</scope>
    <source>
        <strain evidence="3">cv. Tak-1 and cv. Tak-2</strain>
        <tissue evidence="2">Whole gametophyte</tissue>
    </source>
</reference>
<reference evidence="4" key="3">
    <citation type="journal article" date="2020" name="Curr. Biol.">
        <title>Chromatin organization in early land plants reveals an ancestral association between H3K27me3, transposons, and constitutive heterochromatin.</title>
        <authorList>
            <person name="Montgomery S.A."/>
            <person name="Tanizawa Y."/>
            <person name="Galik B."/>
            <person name="Wang N."/>
            <person name="Ito T."/>
            <person name="Mochizuki T."/>
            <person name="Akimcheva S."/>
            <person name="Bowman J.L."/>
            <person name="Cognat V."/>
            <person name="Marechal-Drouard L."/>
            <person name="Ekker H."/>
            <person name="Hong S.F."/>
            <person name="Kohchi T."/>
            <person name="Lin S.S."/>
            <person name="Liu L.D."/>
            <person name="Nakamura Y."/>
            <person name="Valeeva L.R."/>
            <person name="Shakirov E.V."/>
            <person name="Shippen D.E."/>
            <person name="Wei W.L."/>
            <person name="Yagura M."/>
            <person name="Yamaoka S."/>
            <person name="Yamato K.T."/>
            <person name="Liu C."/>
            <person name="Berger F."/>
        </authorList>
    </citation>
    <scope>NUCLEOTIDE SEQUENCE [LARGE SCALE GENOMIC DNA]</scope>
    <source>
        <strain evidence="4">Tak-1</strain>
    </source>
</reference>
<dbReference type="GO" id="GO:0009976">
    <property type="term" value="F:tocopherol cyclase activity"/>
    <property type="evidence" value="ECO:0007669"/>
    <property type="project" value="InterPro"/>
</dbReference>
<evidence type="ECO:0008006" key="5">
    <source>
        <dbReference type="Google" id="ProtNLM"/>
    </source>
</evidence>
<accession>A0A176WFK2</accession>
<name>A0A176WFK2_MARPO</name>
<sequence>MAAGALTMVVPVGRWAPLAARPASLNCRADAENLPAVERGVDAPGSKRGKLVASPPVYTATARDRPTRTPHSGYHFDGTPRRFFEGWYFKVNIPEVKDGFAWMYSVEDPGSLNTVMGGLEDIITGPKYPGVGAQVMGVKDTYLLQYDKDVETFWGSRHELALGHTFLPKAGKAPPKFEVHPKEFLDRVEEGFQVTPTWHQGFLKDNGRSPYVKTVDTIRWEYSTVPVYGWGDTGAEQKATAGWLAAFPVFEPHWQVVMAAGLSTGWIEWGDERFEFENAPSYSEKNWGGSFPVKWFWVQCNVFEGAAGEISLTAGGGRRGLPLVPGAFEEVAMVGVHYADKFYEFVPWTGTVEWDISIWGSWEMTAENGMYKVKLKATSDVPGVTLRAPTADAGLAPLCKDTFYGKLRLQLWEKSIRGADKIVLDVTSDMCALEVGGGPWYNKWQYKSQIQDPLRTLVGLPVNVEKVFSSVPQLKPPGL</sequence>
<dbReference type="Proteomes" id="UP000077202">
    <property type="component" value="Unassembled WGS sequence"/>
</dbReference>
<dbReference type="EMBL" id="AP019870">
    <property type="protein sequence ID" value="BBN10729.1"/>
    <property type="molecule type" value="Genomic_DNA"/>
</dbReference>
<evidence type="ECO:0000313" key="2">
    <source>
        <dbReference type="EMBL" id="OAE31859.1"/>
    </source>
</evidence>
<keyword evidence="3" id="KW-1185">Reference proteome</keyword>
<dbReference type="AlphaFoldDB" id="A0A176WFK2"/>
<proteinExistence type="predicted"/>
<dbReference type="PANTHER" id="PTHR35309">
    <property type="match status" value="1"/>
</dbReference>
<protein>
    <recommendedName>
        <fullName evidence="5">Tocopherol cyclase</fullName>
    </recommendedName>
</protein>
<evidence type="ECO:0000313" key="1">
    <source>
        <dbReference type="EMBL" id="BBN10729.1"/>
    </source>
</evidence>
<dbReference type="PANTHER" id="PTHR35309:SF2">
    <property type="entry name" value="TOCOPHEROL CYCLASE, CHLOROPLASTIC"/>
    <property type="match status" value="1"/>
</dbReference>
<evidence type="ECO:0000313" key="3">
    <source>
        <dbReference type="Proteomes" id="UP000077202"/>
    </source>
</evidence>
<dbReference type="InterPro" id="IPR025893">
    <property type="entry name" value="Tocopherol_cyclase"/>
</dbReference>
<dbReference type="EMBL" id="LVLJ01000958">
    <property type="protein sequence ID" value="OAE31859.1"/>
    <property type="molecule type" value="Genomic_DNA"/>
</dbReference>
<organism evidence="2 3">
    <name type="scientific">Marchantia polymorpha subsp. ruderalis</name>
    <dbReference type="NCBI Taxonomy" id="1480154"/>
    <lineage>
        <taxon>Eukaryota</taxon>
        <taxon>Viridiplantae</taxon>
        <taxon>Streptophyta</taxon>
        <taxon>Embryophyta</taxon>
        <taxon>Marchantiophyta</taxon>
        <taxon>Marchantiopsida</taxon>
        <taxon>Marchantiidae</taxon>
        <taxon>Marchantiales</taxon>
        <taxon>Marchantiaceae</taxon>
        <taxon>Marchantia</taxon>
    </lineage>
</organism>
<gene>
    <name evidence="2" type="ORF">AXG93_1276s1130</name>
    <name evidence="1" type="ORF">Mp_5g05910</name>
</gene>
<dbReference type="Proteomes" id="UP001162541">
    <property type="component" value="Chromosome 5"/>
</dbReference>
<reference evidence="1" key="2">
    <citation type="journal article" date="2019" name="Curr. Biol.">
        <title>Chromatin organization in early land plants reveals an ancestral association between H3K27me3, transposons, and constitutive heterochromatin.</title>
        <authorList>
            <person name="Montgomery S.A."/>
            <person name="Tanizawa Y."/>
            <person name="Galik B."/>
            <person name="Wang N."/>
            <person name="Ito T."/>
            <person name="Mochizuki T."/>
            <person name="Akimcheva S."/>
            <person name="Bowman J."/>
            <person name="Cognat V."/>
            <person name="Drouard L."/>
            <person name="Ekker H."/>
            <person name="Houng S."/>
            <person name="Kohchi T."/>
            <person name="Lin S."/>
            <person name="Liu L.D."/>
            <person name="Nakamura Y."/>
            <person name="Valeeva L.R."/>
            <person name="Shakirov E.V."/>
            <person name="Shippen D.E."/>
            <person name="Wei W."/>
            <person name="Yagura M."/>
            <person name="Yamaoka S."/>
            <person name="Yamato K.T."/>
            <person name="Liu C."/>
            <person name="Berger F."/>
        </authorList>
    </citation>
    <scope>NUCLEOTIDE SEQUENCE [LARGE SCALE GENOMIC DNA]</scope>
    <source>
        <strain evidence="1">Tak-1</strain>
    </source>
</reference>